<comment type="caution">
    <text evidence="2">The sequence shown here is derived from an EMBL/GenBank/DDBJ whole genome shotgun (WGS) entry which is preliminary data.</text>
</comment>
<dbReference type="Proteomes" id="UP000274271">
    <property type="component" value="Unassembled WGS sequence"/>
</dbReference>
<protein>
    <submittedName>
        <fullName evidence="2">Lanthionine synthetase</fullName>
    </submittedName>
</protein>
<dbReference type="EMBL" id="RQJP01000003">
    <property type="protein sequence ID" value="RRB14266.1"/>
    <property type="molecule type" value="Genomic_DNA"/>
</dbReference>
<dbReference type="InterPro" id="IPR007822">
    <property type="entry name" value="LANC-like"/>
</dbReference>
<sequence>MTVPMATNRGLLDRVYRHIHQQPVDNDVALLSGQMGYALLEAYANRYFGQTDDSRIWERVAVSLDAVQNGELIHSFAGGMAGVAWGFLHLCNHGLLQTDELDAQDIVADLDEPLFELSLEQLQKGDYDYLHGGLSAALYFLERRPSAAITRYIERLVKGLSDTAIRFPNGDITWSFDDFGRRKAGQSMVYNPSLSHGTASIVSILSLFYERNYAKRTCAELIQGTLQWMWNHRNRSGKSLFPTVLTDVREDHDSRLSWCYGDLGIANAFWLCGQKLEYAPWRAIAREMLLKAARRRELEDTHVYDAGLCHGSTGVAHLFRRLARQFPHPLLTEAADYWMQQTPSYALSAPDENVFLAYDSGKYAPNLGLLDGESSIGLVLLAELGAPMDWERFLLLS</sequence>
<evidence type="ECO:0000256" key="1">
    <source>
        <dbReference type="PIRSR" id="PIRSR607822-1"/>
    </source>
</evidence>
<dbReference type="GO" id="GO:0031179">
    <property type="term" value="P:peptide modification"/>
    <property type="evidence" value="ECO:0007669"/>
    <property type="project" value="InterPro"/>
</dbReference>
<name>A0A3P1CMG2_9BACT</name>
<gene>
    <name evidence="2" type="ORF">EHT87_18160</name>
</gene>
<reference evidence="2 3" key="1">
    <citation type="submission" date="2018-11" db="EMBL/GenBank/DDBJ databases">
        <authorList>
            <person name="Zhou Z."/>
            <person name="Wang G."/>
        </authorList>
    </citation>
    <scope>NUCLEOTIDE SEQUENCE [LARGE SCALE GENOMIC DNA]</scope>
    <source>
        <strain evidence="2 3">KCTC42998</strain>
    </source>
</reference>
<feature type="binding site" evidence="1">
    <location>
        <position position="309"/>
    </location>
    <ligand>
        <name>Zn(2+)</name>
        <dbReference type="ChEBI" id="CHEBI:29105"/>
    </ligand>
</feature>
<evidence type="ECO:0000313" key="2">
    <source>
        <dbReference type="EMBL" id="RRB14266.1"/>
    </source>
</evidence>
<dbReference type="GO" id="GO:0046872">
    <property type="term" value="F:metal ion binding"/>
    <property type="evidence" value="ECO:0007669"/>
    <property type="project" value="UniProtKB-KW"/>
</dbReference>
<proteinExistence type="predicted"/>
<keyword evidence="1" id="KW-0479">Metal-binding</keyword>
<dbReference type="OrthoDB" id="6313827at2"/>
<accession>A0A3P1CMG2</accession>
<dbReference type="Pfam" id="PF05147">
    <property type="entry name" value="LANC_like"/>
    <property type="match status" value="1"/>
</dbReference>
<dbReference type="SUPFAM" id="SSF158745">
    <property type="entry name" value="LanC-like"/>
    <property type="match status" value="1"/>
</dbReference>
<dbReference type="SMART" id="SM01260">
    <property type="entry name" value="LANC_like"/>
    <property type="match status" value="1"/>
</dbReference>
<feature type="binding site" evidence="1">
    <location>
        <position position="310"/>
    </location>
    <ligand>
        <name>Zn(2+)</name>
        <dbReference type="ChEBI" id="CHEBI:29105"/>
    </ligand>
</feature>
<feature type="binding site" evidence="1">
    <location>
        <position position="259"/>
    </location>
    <ligand>
        <name>Zn(2+)</name>
        <dbReference type="ChEBI" id="CHEBI:29105"/>
    </ligand>
</feature>
<dbReference type="PRINTS" id="PR01950">
    <property type="entry name" value="LANCSUPER"/>
</dbReference>
<organism evidence="2 3">
    <name type="scientific">Larkinella knui</name>
    <dbReference type="NCBI Taxonomy" id="2025310"/>
    <lineage>
        <taxon>Bacteria</taxon>
        <taxon>Pseudomonadati</taxon>
        <taxon>Bacteroidota</taxon>
        <taxon>Cytophagia</taxon>
        <taxon>Cytophagales</taxon>
        <taxon>Spirosomataceae</taxon>
        <taxon>Larkinella</taxon>
    </lineage>
</organism>
<dbReference type="PRINTS" id="PR01955">
    <property type="entry name" value="LANCFRANKIA"/>
</dbReference>
<keyword evidence="3" id="KW-1185">Reference proteome</keyword>
<dbReference type="AlphaFoldDB" id="A0A3P1CMG2"/>
<dbReference type="Gene3D" id="1.50.10.20">
    <property type="match status" value="1"/>
</dbReference>
<keyword evidence="1" id="KW-0862">Zinc</keyword>
<evidence type="ECO:0000313" key="3">
    <source>
        <dbReference type="Proteomes" id="UP000274271"/>
    </source>
</evidence>